<name>A0A1G9CG17_9FLAO</name>
<reference evidence="1 2" key="1">
    <citation type="submission" date="2016-10" db="EMBL/GenBank/DDBJ databases">
        <authorList>
            <person name="de Groot N.N."/>
        </authorList>
    </citation>
    <scope>NUCLEOTIDE SEQUENCE [LARGE SCALE GENOMIC DNA]</scope>
    <source>
        <strain evidence="1 2">CGMCC 1.10076</strain>
    </source>
</reference>
<keyword evidence="2" id="KW-1185">Reference proteome</keyword>
<dbReference type="Pfam" id="PF16819">
    <property type="entry name" value="DUF5074"/>
    <property type="match status" value="1"/>
</dbReference>
<accession>A0A1G9CG17</accession>
<protein>
    <recommendedName>
        <fullName evidence="3">40-residue YVTN family beta-propeller repeat-containing protein</fullName>
    </recommendedName>
</protein>
<dbReference type="PROSITE" id="PS51257">
    <property type="entry name" value="PROKAR_LIPOPROTEIN"/>
    <property type="match status" value="1"/>
</dbReference>
<dbReference type="STRING" id="1128970.SAMN04487935_3513"/>
<dbReference type="InterPro" id="IPR031815">
    <property type="entry name" value="DUF5074"/>
</dbReference>
<evidence type="ECO:0000313" key="1">
    <source>
        <dbReference type="EMBL" id="SDK50598.1"/>
    </source>
</evidence>
<gene>
    <name evidence="1" type="ORF">SAMN04487935_3513</name>
</gene>
<dbReference type="SUPFAM" id="SSF63825">
    <property type="entry name" value="YWTD domain"/>
    <property type="match status" value="1"/>
</dbReference>
<dbReference type="PANTHER" id="PTHR47197:SF3">
    <property type="entry name" value="DIHYDRO-HEME D1 DEHYDROGENASE"/>
    <property type="match status" value="1"/>
</dbReference>
<dbReference type="EMBL" id="FNEZ01000007">
    <property type="protein sequence ID" value="SDK50598.1"/>
    <property type="molecule type" value="Genomic_DNA"/>
</dbReference>
<proteinExistence type="predicted"/>
<dbReference type="Gene3D" id="2.130.10.10">
    <property type="entry name" value="YVTN repeat-like/Quinoprotein amine dehydrogenase"/>
    <property type="match status" value="1"/>
</dbReference>
<dbReference type="InterPro" id="IPR015943">
    <property type="entry name" value="WD40/YVTN_repeat-like_dom_sf"/>
</dbReference>
<dbReference type="OrthoDB" id="9773938at2"/>
<dbReference type="PANTHER" id="PTHR47197">
    <property type="entry name" value="PROTEIN NIRF"/>
    <property type="match status" value="1"/>
</dbReference>
<dbReference type="Proteomes" id="UP000199580">
    <property type="component" value="Unassembled WGS sequence"/>
</dbReference>
<sequence length="367" mass="38621">MEQIKLFLTVLAGALFFVSCSDDDAEDAGRIALGSYDLGTLVLNEGNFNTGNASVSYISDDFSVSQNDIFSIVNDGAVLGDVAQSVGFNNDLAYIVVNNSQKIEVVNRYTFKKVATINNQIRNPRYIAFANGKGYVTNWGDPINPNDDYVAIVNLSTQTVTSTIPVAEGPEQIVPNNGKLFVSHSGGFHFGNTVSVISNDAVSSTIAVGDVPKELQIVDGNLWVTCKGNPSYAPSGTTSGKFVKINADTNAIIGELKFPNGQAATNLGSSAISGTNIYYNIGTAVYKCATDAPVLPTTPAFDAAAQGAASIYGLAVNNGRIYVSDDAGFTVRGKVYVYAAGNAEFAIGVLLNRTTVGVGPSAFYFNN</sequence>
<organism evidence="1 2">
    <name type="scientific">Flavobacterium noncentrifugens</name>
    <dbReference type="NCBI Taxonomy" id="1128970"/>
    <lineage>
        <taxon>Bacteria</taxon>
        <taxon>Pseudomonadati</taxon>
        <taxon>Bacteroidota</taxon>
        <taxon>Flavobacteriia</taxon>
        <taxon>Flavobacteriales</taxon>
        <taxon>Flavobacteriaceae</taxon>
        <taxon>Flavobacterium</taxon>
    </lineage>
</organism>
<dbReference type="InterPro" id="IPR051200">
    <property type="entry name" value="Host-pathogen_enzymatic-act"/>
</dbReference>
<dbReference type="RefSeq" id="WP_091398611.1">
    <property type="nucleotide sequence ID" value="NZ_BKAI01000010.1"/>
</dbReference>
<evidence type="ECO:0008006" key="3">
    <source>
        <dbReference type="Google" id="ProtNLM"/>
    </source>
</evidence>
<evidence type="ECO:0000313" key="2">
    <source>
        <dbReference type="Proteomes" id="UP000199580"/>
    </source>
</evidence>
<dbReference type="AlphaFoldDB" id="A0A1G9CG17"/>